<dbReference type="EMBL" id="FOZG01000003">
    <property type="protein sequence ID" value="SFS11188.1"/>
    <property type="molecule type" value="Genomic_DNA"/>
</dbReference>
<evidence type="ECO:0000313" key="4">
    <source>
        <dbReference type="EMBL" id="SFS11188.1"/>
    </source>
</evidence>
<dbReference type="CDD" id="cd04301">
    <property type="entry name" value="NAT_SF"/>
    <property type="match status" value="1"/>
</dbReference>
<feature type="domain" description="N-acetyltransferase" evidence="3">
    <location>
        <begin position="6"/>
        <end position="176"/>
    </location>
</feature>
<accession>A0A1I6M6F3</accession>
<keyword evidence="1 4" id="KW-0808">Transferase</keyword>
<dbReference type="Pfam" id="PF00583">
    <property type="entry name" value="Acetyltransf_1"/>
    <property type="match status" value="1"/>
</dbReference>
<organism evidence="4 5">
    <name type="scientific">Sphingomonas jatrophae</name>
    <dbReference type="NCBI Taxonomy" id="1166337"/>
    <lineage>
        <taxon>Bacteria</taxon>
        <taxon>Pseudomonadati</taxon>
        <taxon>Pseudomonadota</taxon>
        <taxon>Alphaproteobacteria</taxon>
        <taxon>Sphingomonadales</taxon>
        <taxon>Sphingomonadaceae</taxon>
        <taxon>Sphingomonas</taxon>
    </lineage>
</organism>
<gene>
    <name evidence="4" type="ORF">SAMN05192580_3540</name>
</gene>
<dbReference type="AlphaFoldDB" id="A0A1I6M6F3"/>
<dbReference type="InterPro" id="IPR016181">
    <property type="entry name" value="Acyl_CoA_acyltransferase"/>
</dbReference>
<proteinExistence type="predicted"/>
<dbReference type="SUPFAM" id="SSF55729">
    <property type="entry name" value="Acyl-CoA N-acyltransferases (Nat)"/>
    <property type="match status" value="1"/>
</dbReference>
<dbReference type="PANTHER" id="PTHR43877">
    <property type="entry name" value="AMINOALKYLPHOSPHONATE N-ACETYLTRANSFERASE-RELATED-RELATED"/>
    <property type="match status" value="1"/>
</dbReference>
<dbReference type="PROSITE" id="PS51186">
    <property type="entry name" value="GNAT"/>
    <property type="match status" value="1"/>
</dbReference>
<protein>
    <submittedName>
        <fullName evidence="4">Acetyltransferase (GNAT) family protein</fullName>
    </submittedName>
</protein>
<keyword evidence="2" id="KW-0012">Acyltransferase</keyword>
<sequence>MTLPEPLLRRAGLGDAAALSLIGGATFLYTFAHDHPGPGLVAHARGDHGEAWYAAALADPANALWLLETPLGAPVGYAMLCPPALEDAAGPDDLELKRIYLLDRWAGGGRGRALMTAAEVEARARGAQRLLLSVYEHNLLAQGFYARLGYTDTGLRRTFMTGDFGSTDQVWAKPLD</sequence>
<dbReference type="GO" id="GO:0016747">
    <property type="term" value="F:acyltransferase activity, transferring groups other than amino-acyl groups"/>
    <property type="evidence" value="ECO:0007669"/>
    <property type="project" value="InterPro"/>
</dbReference>
<dbReference type="Proteomes" id="UP000198824">
    <property type="component" value="Unassembled WGS sequence"/>
</dbReference>
<dbReference type="STRING" id="1166337.SAMN05192580_3540"/>
<dbReference type="Gene3D" id="3.40.630.30">
    <property type="match status" value="1"/>
</dbReference>
<reference evidence="4 5" key="1">
    <citation type="submission" date="2016-10" db="EMBL/GenBank/DDBJ databases">
        <authorList>
            <person name="de Groot N.N."/>
        </authorList>
    </citation>
    <scope>NUCLEOTIDE SEQUENCE [LARGE SCALE GENOMIC DNA]</scope>
    <source>
        <strain evidence="4 5">S5-249</strain>
    </source>
</reference>
<evidence type="ECO:0000313" key="5">
    <source>
        <dbReference type="Proteomes" id="UP000198824"/>
    </source>
</evidence>
<dbReference type="InterPro" id="IPR050832">
    <property type="entry name" value="Bact_Acetyltransf"/>
</dbReference>
<dbReference type="OrthoDB" id="7205533at2"/>
<name>A0A1I6M6F3_9SPHN</name>
<dbReference type="RefSeq" id="WP_093316581.1">
    <property type="nucleotide sequence ID" value="NZ_FOZG01000003.1"/>
</dbReference>
<keyword evidence="5" id="KW-1185">Reference proteome</keyword>
<evidence type="ECO:0000256" key="2">
    <source>
        <dbReference type="ARBA" id="ARBA00023315"/>
    </source>
</evidence>
<dbReference type="InterPro" id="IPR000182">
    <property type="entry name" value="GNAT_dom"/>
</dbReference>
<evidence type="ECO:0000259" key="3">
    <source>
        <dbReference type="PROSITE" id="PS51186"/>
    </source>
</evidence>
<evidence type="ECO:0000256" key="1">
    <source>
        <dbReference type="ARBA" id="ARBA00022679"/>
    </source>
</evidence>